<evidence type="ECO:0000313" key="2">
    <source>
        <dbReference type="EMBL" id="CAH3033478.1"/>
    </source>
</evidence>
<evidence type="ECO:0000256" key="1">
    <source>
        <dbReference type="SAM" id="Phobius"/>
    </source>
</evidence>
<protein>
    <submittedName>
        <fullName evidence="2">Uncharacterized protein</fullName>
    </submittedName>
</protein>
<dbReference type="EMBL" id="CALNXK010000002">
    <property type="protein sequence ID" value="CAH3033478.1"/>
    <property type="molecule type" value="Genomic_DNA"/>
</dbReference>
<gene>
    <name evidence="2" type="ORF">PLOB_00016548</name>
</gene>
<sequence length="84" mass="9816">MADVNRRASLLACYLLILSILRRRRARRIPRRHRFWELGAYHTLSTLFALSASSPFSIIFAFIATLHPRPSRISLLLLSRYSFL</sequence>
<feature type="transmembrane region" description="Helical" evidence="1">
    <location>
        <begin position="42"/>
        <end position="66"/>
    </location>
</feature>
<keyword evidence="1" id="KW-0472">Membrane</keyword>
<keyword evidence="3" id="KW-1185">Reference proteome</keyword>
<comment type="caution">
    <text evidence="2">The sequence shown here is derived from an EMBL/GenBank/DDBJ whole genome shotgun (WGS) entry which is preliminary data.</text>
</comment>
<accession>A0ABN8MQ99</accession>
<name>A0ABN8MQ99_9CNID</name>
<evidence type="ECO:0000313" key="3">
    <source>
        <dbReference type="Proteomes" id="UP001159405"/>
    </source>
</evidence>
<keyword evidence="1" id="KW-1133">Transmembrane helix</keyword>
<organism evidence="2 3">
    <name type="scientific">Porites lobata</name>
    <dbReference type="NCBI Taxonomy" id="104759"/>
    <lineage>
        <taxon>Eukaryota</taxon>
        <taxon>Metazoa</taxon>
        <taxon>Cnidaria</taxon>
        <taxon>Anthozoa</taxon>
        <taxon>Hexacorallia</taxon>
        <taxon>Scleractinia</taxon>
        <taxon>Fungiina</taxon>
        <taxon>Poritidae</taxon>
        <taxon>Porites</taxon>
    </lineage>
</organism>
<proteinExistence type="predicted"/>
<reference evidence="2 3" key="1">
    <citation type="submission" date="2022-05" db="EMBL/GenBank/DDBJ databases">
        <authorList>
            <consortium name="Genoscope - CEA"/>
            <person name="William W."/>
        </authorList>
    </citation>
    <scope>NUCLEOTIDE SEQUENCE [LARGE SCALE GENOMIC DNA]</scope>
</reference>
<dbReference type="Proteomes" id="UP001159405">
    <property type="component" value="Unassembled WGS sequence"/>
</dbReference>
<keyword evidence="1" id="KW-0812">Transmembrane</keyword>